<reference evidence="2 3" key="1">
    <citation type="submission" date="2017-05" db="EMBL/GenBank/DDBJ databases">
        <authorList>
            <person name="Varghese N."/>
            <person name="Submissions S."/>
        </authorList>
    </citation>
    <scope>NUCLEOTIDE SEQUENCE [LARGE SCALE GENOMIC DNA]</scope>
    <source>
        <strain evidence="2 3">DSM 100094</strain>
    </source>
</reference>
<dbReference type="PANTHER" id="PTHR33221:SF5">
    <property type="entry name" value="HTH-TYPE TRANSCRIPTIONAL REGULATOR ISCR"/>
    <property type="match status" value="1"/>
</dbReference>
<dbReference type="SUPFAM" id="SSF46785">
    <property type="entry name" value="Winged helix' DNA-binding domain"/>
    <property type="match status" value="1"/>
</dbReference>
<dbReference type="GO" id="GO:0003700">
    <property type="term" value="F:DNA-binding transcription factor activity"/>
    <property type="evidence" value="ECO:0007669"/>
    <property type="project" value="TreeGrafter"/>
</dbReference>
<dbReference type="NCBIfam" id="TIGR00738">
    <property type="entry name" value="rrf2_super"/>
    <property type="match status" value="1"/>
</dbReference>
<dbReference type="PANTHER" id="PTHR33221">
    <property type="entry name" value="WINGED HELIX-TURN-HELIX TRANSCRIPTIONAL REGULATOR, RRF2 FAMILY"/>
    <property type="match status" value="1"/>
</dbReference>
<dbReference type="GO" id="GO:0003677">
    <property type="term" value="F:DNA binding"/>
    <property type="evidence" value="ECO:0007669"/>
    <property type="project" value="UniProtKB-KW"/>
</dbReference>
<organism evidence="2 3">
    <name type="scientific">Paracoccus laeviglucosivorans</name>
    <dbReference type="NCBI Taxonomy" id="1197861"/>
    <lineage>
        <taxon>Bacteria</taxon>
        <taxon>Pseudomonadati</taxon>
        <taxon>Pseudomonadota</taxon>
        <taxon>Alphaproteobacteria</taxon>
        <taxon>Rhodobacterales</taxon>
        <taxon>Paracoccaceae</taxon>
        <taxon>Paracoccus</taxon>
    </lineage>
</organism>
<dbReference type="GO" id="GO:0005829">
    <property type="term" value="C:cytosol"/>
    <property type="evidence" value="ECO:0007669"/>
    <property type="project" value="TreeGrafter"/>
</dbReference>
<protein>
    <submittedName>
        <fullName evidence="2">Transcriptional regulator, BadM/Rrf2 family</fullName>
    </submittedName>
</protein>
<dbReference type="InterPro" id="IPR036390">
    <property type="entry name" value="WH_DNA-bd_sf"/>
</dbReference>
<dbReference type="AlphaFoldDB" id="A0A521ETV0"/>
<name>A0A521ETV0_9RHOB</name>
<accession>A0A521ETV0</accession>
<dbReference type="InterPro" id="IPR036388">
    <property type="entry name" value="WH-like_DNA-bd_sf"/>
</dbReference>
<keyword evidence="3" id="KW-1185">Reference proteome</keyword>
<keyword evidence="1" id="KW-0238">DNA-binding</keyword>
<dbReference type="Gene3D" id="1.10.10.10">
    <property type="entry name" value="Winged helix-like DNA-binding domain superfamily/Winged helix DNA-binding domain"/>
    <property type="match status" value="1"/>
</dbReference>
<dbReference type="EMBL" id="FXTK01000015">
    <property type="protein sequence ID" value="SMO86841.1"/>
    <property type="molecule type" value="Genomic_DNA"/>
</dbReference>
<dbReference type="Pfam" id="PF02082">
    <property type="entry name" value="Rrf2"/>
    <property type="match status" value="1"/>
</dbReference>
<dbReference type="InterPro" id="IPR030489">
    <property type="entry name" value="TR_Rrf2-type_CS"/>
</dbReference>
<sequence length="153" mass="16593">MLTMKGKYGIKALIHLARLEPGQVQQSTAIAAANGIPKKFLDTILADLRQAGLIDTRKGRSGGYQLARPADTISVAQILRVIDGPIAPISCVSKTAYRKCHDCPTQDACKIRLLMLDVRDAMLAILEHRTLRDLCASVVLTRQVTGEDQAAKA</sequence>
<evidence type="ECO:0000313" key="2">
    <source>
        <dbReference type="EMBL" id="SMO86841.1"/>
    </source>
</evidence>
<dbReference type="Proteomes" id="UP000319014">
    <property type="component" value="Unassembled WGS sequence"/>
</dbReference>
<dbReference type="OrthoDB" id="9802344at2"/>
<proteinExistence type="predicted"/>
<evidence type="ECO:0000256" key="1">
    <source>
        <dbReference type="ARBA" id="ARBA00023125"/>
    </source>
</evidence>
<evidence type="ECO:0000313" key="3">
    <source>
        <dbReference type="Proteomes" id="UP000319014"/>
    </source>
</evidence>
<dbReference type="PROSITE" id="PS51197">
    <property type="entry name" value="HTH_RRF2_2"/>
    <property type="match status" value="1"/>
</dbReference>
<gene>
    <name evidence="2" type="ORF">SAMN06265221_11539</name>
</gene>
<dbReference type="PROSITE" id="PS01332">
    <property type="entry name" value="HTH_RRF2_1"/>
    <property type="match status" value="1"/>
</dbReference>
<dbReference type="RefSeq" id="WP_142664006.1">
    <property type="nucleotide sequence ID" value="NZ_FXTK01000015.1"/>
</dbReference>
<dbReference type="InterPro" id="IPR000944">
    <property type="entry name" value="Tscrpt_reg_Rrf2"/>
</dbReference>